<dbReference type="EMBL" id="GL888206">
    <property type="protein sequence ID" value="EGI65126.1"/>
    <property type="molecule type" value="Genomic_DNA"/>
</dbReference>
<organism evidence="9">
    <name type="scientific">Acromyrmex echinatior</name>
    <name type="common">Panamanian leafcutter ant</name>
    <name type="synonym">Acromyrmex octospinosus echinatior</name>
    <dbReference type="NCBI Taxonomy" id="103372"/>
    <lineage>
        <taxon>Eukaryota</taxon>
        <taxon>Metazoa</taxon>
        <taxon>Ecdysozoa</taxon>
        <taxon>Arthropoda</taxon>
        <taxon>Hexapoda</taxon>
        <taxon>Insecta</taxon>
        <taxon>Pterygota</taxon>
        <taxon>Neoptera</taxon>
        <taxon>Endopterygota</taxon>
        <taxon>Hymenoptera</taxon>
        <taxon>Apocrita</taxon>
        <taxon>Aculeata</taxon>
        <taxon>Formicoidea</taxon>
        <taxon>Formicidae</taxon>
        <taxon>Myrmicinae</taxon>
        <taxon>Acromyrmex</taxon>
    </lineage>
</organism>
<keyword evidence="6" id="KW-0326">Glycosidase</keyword>
<dbReference type="EC" id="3.2.1.17" evidence="2"/>
<dbReference type="OrthoDB" id="6337871at2759"/>
<evidence type="ECO:0000313" key="9">
    <source>
        <dbReference type="Proteomes" id="UP000007755"/>
    </source>
</evidence>
<keyword evidence="7" id="KW-1015">Disulfide bond</keyword>
<dbReference type="MEROPS" id="S81.001"/>
<sequence>MKEMENAVRSIQMDGLVWGASYAKCVNDPYCAAAAVQNYMTKFGHDCTGNGVIDCEDYLRIHRLGANGCTGALNSKYENRFKLCLRTFQNQ</sequence>
<dbReference type="FunCoup" id="F4WKN4">
    <property type="interactions" value="50"/>
</dbReference>
<evidence type="ECO:0000256" key="1">
    <source>
        <dbReference type="ARBA" id="ARBA00000632"/>
    </source>
</evidence>
<name>F4WKN4_ACREC</name>
<gene>
    <name evidence="8" type="ORF">G5I_06304</name>
</gene>
<dbReference type="PANTHER" id="PTHR11195">
    <property type="entry name" value="DESTABILASE-RELATED"/>
    <property type="match status" value="1"/>
</dbReference>
<dbReference type="InParanoid" id="F4WKN4"/>
<evidence type="ECO:0000256" key="5">
    <source>
        <dbReference type="ARBA" id="ARBA00022801"/>
    </source>
</evidence>
<evidence type="ECO:0000256" key="3">
    <source>
        <dbReference type="ARBA" id="ARBA00022529"/>
    </source>
</evidence>
<protein>
    <recommendedName>
        <fullName evidence="2">lysozyme</fullName>
        <ecNumber evidence="2">3.2.1.17</ecNumber>
    </recommendedName>
</protein>
<keyword evidence="5" id="KW-0378">Hydrolase</keyword>
<feature type="disulfide bond" evidence="7">
    <location>
        <begin position="25"/>
        <end position="31"/>
    </location>
</feature>
<dbReference type="AlphaFoldDB" id="F4WKN4"/>
<reference evidence="8" key="1">
    <citation type="submission" date="2011-02" db="EMBL/GenBank/DDBJ databases">
        <title>The genome of the leaf-cutting ant Acromyrmex echinatior suggests key adaptations to social evolution and fungus farming.</title>
        <authorList>
            <person name="Nygaard S."/>
            <person name="Zhang G."/>
        </authorList>
    </citation>
    <scope>NUCLEOTIDE SEQUENCE</scope>
</reference>
<dbReference type="Pfam" id="PF05497">
    <property type="entry name" value="Destabilase"/>
    <property type="match status" value="1"/>
</dbReference>
<accession>F4WKN4</accession>
<dbReference type="Proteomes" id="UP000007755">
    <property type="component" value="Unassembled WGS sequence"/>
</dbReference>
<dbReference type="PROSITE" id="PS51909">
    <property type="entry name" value="LYSOZYME_I"/>
    <property type="match status" value="1"/>
</dbReference>
<comment type="catalytic activity">
    <reaction evidence="1">
        <text>Hydrolysis of (1-&gt;4)-beta-linkages between N-acetylmuramic acid and N-acetyl-D-glucosamine residues in a peptidoglycan and between N-acetyl-D-glucosamine residues in chitodextrins.</text>
        <dbReference type="EC" id="3.2.1.17"/>
    </reaction>
</comment>
<dbReference type="Gene3D" id="1.10.530.10">
    <property type="match status" value="1"/>
</dbReference>
<proteinExistence type="predicted"/>
<keyword evidence="9" id="KW-1185">Reference proteome</keyword>
<dbReference type="PANTHER" id="PTHR11195:SF22">
    <property type="entry name" value="LYSOZYME"/>
    <property type="match status" value="1"/>
</dbReference>
<dbReference type="GO" id="GO:0031640">
    <property type="term" value="P:killing of cells of another organism"/>
    <property type="evidence" value="ECO:0007669"/>
    <property type="project" value="UniProtKB-KW"/>
</dbReference>
<evidence type="ECO:0000256" key="6">
    <source>
        <dbReference type="ARBA" id="ARBA00023295"/>
    </source>
</evidence>
<evidence type="ECO:0000256" key="2">
    <source>
        <dbReference type="ARBA" id="ARBA00012732"/>
    </source>
</evidence>
<dbReference type="InterPro" id="IPR008597">
    <property type="entry name" value="Invert_lysozyme"/>
</dbReference>
<evidence type="ECO:0000256" key="4">
    <source>
        <dbReference type="ARBA" id="ARBA00022638"/>
    </source>
</evidence>
<evidence type="ECO:0000256" key="7">
    <source>
        <dbReference type="PIRSR" id="PIRSR608597-3"/>
    </source>
</evidence>
<evidence type="ECO:0000313" key="8">
    <source>
        <dbReference type="EMBL" id="EGI65126.1"/>
    </source>
</evidence>
<keyword evidence="3" id="KW-0929">Antimicrobial</keyword>
<dbReference type="GO" id="GO:0003796">
    <property type="term" value="F:lysozyme activity"/>
    <property type="evidence" value="ECO:0007669"/>
    <property type="project" value="UniProtKB-EC"/>
</dbReference>
<keyword evidence="4" id="KW-0081">Bacteriolytic enzyme</keyword>
<dbReference type="GO" id="GO:0042742">
    <property type="term" value="P:defense response to bacterium"/>
    <property type="evidence" value="ECO:0007669"/>
    <property type="project" value="UniProtKB-KW"/>
</dbReference>